<reference evidence="2" key="1">
    <citation type="journal article" date="2024" name="Proc. Natl. Acad. Sci. U.S.A.">
        <title>Extraordinary preservation of gene collinearity over three hundred million years revealed in homosporous lycophytes.</title>
        <authorList>
            <person name="Li C."/>
            <person name="Wickell D."/>
            <person name="Kuo L.Y."/>
            <person name="Chen X."/>
            <person name="Nie B."/>
            <person name="Liao X."/>
            <person name="Peng D."/>
            <person name="Ji J."/>
            <person name="Jenkins J."/>
            <person name="Williams M."/>
            <person name="Shu S."/>
            <person name="Plott C."/>
            <person name="Barry K."/>
            <person name="Rajasekar S."/>
            <person name="Grimwood J."/>
            <person name="Han X."/>
            <person name="Sun S."/>
            <person name="Hou Z."/>
            <person name="He W."/>
            <person name="Dai G."/>
            <person name="Sun C."/>
            <person name="Schmutz J."/>
            <person name="Leebens-Mack J.H."/>
            <person name="Li F.W."/>
            <person name="Wang L."/>
        </authorList>
    </citation>
    <scope>NUCLEOTIDE SEQUENCE [LARGE SCALE GENOMIC DNA]</scope>
    <source>
        <strain evidence="2">cv. PW_Plant_1</strain>
    </source>
</reference>
<accession>A0ACC2B760</accession>
<gene>
    <name evidence="1" type="ORF">O6H91_17G060000</name>
</gene>
<comment type="caution">
    <text evidence="1">The sequence shown here is derived from an EMBL/GenBank/DDBJ whole genome shotgun (WGS) entry which is preliminary data.</text>
</comment>
<dbReference type="EMBL" id="CM055108">
    <property type="protein sequence ID" value="KAJ7525628.1"/>
    <property type="molecule type" value="Genomic_DNA"/>
</dbReference>
<evidence type="ECO:0000313" key="2">
    <source>
        <dbReference type="Proteomes" id="UP001162992"/>
    </source>
</evidence>
<sequence>MMAAYFTLPELRAELHALGHDDVPDHVIMSFLSQLQITPPNCFSPTPNPTSSSEAETEAEAQADGPSRHAKTYDKEPCIKSTSFSETYMQNFHGRENASKFSKAEGSKHAPNVRQPLQPRDNMLHDAEEKQKKDEIQRVKDLRLSVTRADSPHSSPVQYHGCFVNNTSIQKHDGSFNKLRARSTLKLTSSANLDDNRNREVSASDGLQFALDTCEQDLLALNLRCCRQRQGREVLLDKSEDSRSVRRNNDRSSKHKADNIMSKPGSRRKDSLSEVKSDAPTSSSEGLRTSYKSKGVMLQRGGKIDRVARFAEMQKLWNKDSFLKAVNGKRKSQSFHRMFAELHASHLRKCVFVKTRSTQATHHRPDLPFIVSS</sequence>
<keyword evidence="2" id="KW-1185">Reference proteome</keyword>
<organism evidence="1 2">
    <name type="scientific">Diphasiastrum complanatum</name>
    <name type="common">Issler's clubmoss</name>
    <name type="synonym">Lycopodium complanatum</name>
    <dbReference type="NCBI Taxonomy" id="34168"/>
    <lineage>
        <taxon>Eukaryota</taxon>
        <taxon>Viridiplantae</taxon>
        <taxon>Streptophyta</taxon>
        <taxon>Embryophyta</taxon>
        <taxon>Tracheophyta</taxon>
        <taxon>Lycopodiopsida</taxon>
        <taxon>Lycopodiales</taxon>
        <taxon>Lycopodiaceae</taxon>
        <taxon>Lycopodioideae</taxon>
        <taxon>Diphasiastrum</taxon>
    </lineage>
</organism>
<dbReference type="Proteomes" id="UP001162992">
    <property type="component" value="Chromosome 17"/>
</dbReference>
<proteinExistence type="predicted"/>
<protein>
    <submittedName>
        <fullName evidence="1">Uncharacterized protein</fullName>
    </submittedName>
</protein>
<evidence type="ECO:0000313" key="1">
    <source>
        <dbReference type="EMBL" id="KAJ7525628.1"/>
    </source>
</evidence>
<name>A0ACC2B760_DIPCM</name>